<dbReference type="RefSeq" id="WP_115415596.1">
    <property type="nucleotide sequence ID" value="NZ_CP031357.1"/>
</dbReference>
<dbReference type="OrthoDB" id="885342at2"/>
<feature type="transmembrane region" description="Helical" evidence="1">
    <location>
        <begin position="189"/>
        <end position="208"/>
    </location>
</feature>
<gene>
    <name evidence="2" type="ORF">DVR09_02850</name>
</gene>
<keyword evidence="1" id="KW-0812">Transmembrane</keyword>
<dbReference type="InterPro" id="IPR010699">
    <property type="entry name" value="DUF1275"/>
</dbReference>
<feature type="transmembrane region" description="Helical" evidence="1">
    <location>
        <begin position="164"/>
        <end position="183"/>
    </location>
</feature>
<dbReference type="AlphaFoldDB" id="A0A345YBV6"/>
<dbReference type="Proteomes" id="UP000254508">
    <property type="component" value="Chromosome"/>
</dbReference>
<keyword evidence="1" id="KW-0472">Membrane</keyword>
<keyword evidence="1" id="KW-1133">Transmembrane helix</keyword>
<dbReference type="KEGG" id="err:DVR09_02850"/>
<feature type="transmembrane region" description="Helical" evidence="1">
    <location>
        <begin position="57"/>
        <end position="80"/>
    </location>
</feature>
<sequence length="213" mass="22149">MRRYDRSRQALAIALAFLAGQVDATGFIVAGGYFTSFMSGNTTRLGVELFDMDTLPWIPLILIGFFVTGVTVGSVVAARYQGRHKRILLAGIAGVLGMGASALSAEKEMLFLALAALAMGAANNVFSRDGEVTVGVTYMTGALVRTGQGLAARMMGRSTAAMRGYPSLWLALSAGAVCGTGLYGVKPVAAAGAAAALALALFVFAFRIERRAP</sequence>
<feature type="transmembrane region" description="Helical" evidence="1">
    <location>
        <begin position="87"/>
        <end position="103"/>
    </location>
</feature>
<accession>A0A345YBV6</accession>
<dbReference type="EMBL" id="CP031357">
    <property type="protein sequence ID" value="AXK41408.1"/>
    <property type="molecule type" value="Genomic_DNA"/>
</dbReference>
<evidence type="ECO:0000256" key="1">
    <source>
        <dbReference type="SAM" id="Phobius"/>
    </source>
</evidence>
<protein>
    <submittedName>
        <fullName evidence="2">DUF1275 domain-containing protein</fullName>
    </submittedName>
</protein>
<proteinExistence type="predicted"/>
<organism evidence="2 3">
    <name type="scientific">Erythrobacter aureus</name>
    <dbReference type="NCBI Taxonomy" id="2182384"/>
    <lineage>
        <taxon>Bacteria</taxon>
        <taxon>Pseudomonadati</taxon>
        <taxon>Pseudomonadota</taxon>
        <taxon>Alphaproteobacteria</taxon>
        <taxon>Sphingomonadales</taxon>
        <taxon>Erythrobacteraceae</taxon>
        <taxon>Erythrobacter/Porphyrobacter group</taxon>
        <taxon>Erythrobacter</taxon>
    </lineage>
</organism>
<dbReference type="PANTHER" id="PTHR37314:SF4">
    <property type="entry name" value="UPF0700 TRANSMEMBRANE PROTEIN YOAK"/>
    <property type="match status" value="1"/>
</dbReference>
<dbReference type="Pfam" id="PF06912">
    <property type="entry name" value="DUF1275"/>
    <property type="match status" value="1"/>
</dbReference>
<keyword evidence="3" id="KW-1185">Reference proteome</keyword>
<name>A0A345YBV6_9SPHN</name>
<reference evidence="3" key="1">
    <citation type="submission" date="2018-07" db="EMBL/GenBank/DDBJ databases">
        <title>Genome sequence of Erythrobacter strain YH-07, an antagonistic bacterium isolated from Yellow Sea.</title>
        <authorList>
            <person name="Tang T."/>
            <person name="Liu Q."/>
            <person name="Sun X."/>
        </authorList>
    </citation>
    <scope>NUCLEOTIDE SEQUENCE [LARGE SCALE GENOMIC DNA]</scope>
    <source>
        <strain evidence="3">YH-07</strain>
    </source>
</reference>
<feature type="transmembrane region" description="Helical" evidence="1">
    <location>
        <begin position="109"/>
        <end position="126"/>
    </location>
</feature>
<evidence type="ECO:0000313" key="2">
    <source>
        <dbReference type="EMBL" id="AXK41408.1"/>
    </source>
</evidence>
<evidence type="ECO:0000313" key="3">
    <source>
        <dbReference type="Proteomes" id="UP000254508"/>
    </source>
</evidence>
<dbReference type="PANTHER" id="PTHR37314">
    <property type="entry name" value="SLR0142 PROTEIN"/>
    <property type="match status" value="1"/>
</dbReference>